<protein>
    <submittedName>
        <fullName evidence="1">Uncharacterized protein</fullName>
    </submittedName>
</protein>
<sequence length="172" mass="17333">MANPTRIEGDVFVAGNVRAVSMTIPAGAVGAEAVAPGADLPATKLRHEHRRTYAQESATEVADEARVVHVVRGVAAEAVAFVAGVVVPATVDDTATVDLLKNGVSILTAPISLSVAQAAYEVVAGAIATAALVAEDVLEVVIAGTHAAGVLPKGVFASRSVQMSSPSCVFPP</sequence>
<accession>X1F8L8</accession>
<gene>
    <name evidence="1" type="ORF">S03H2_18785</name>
</gene>
<dbReference type="AlphaFoldDB" id="X1F8L8"/>
<comment type="caution">
    <text evidence="1">The sequence shown here is derived from an EMBL/GenBank/DDBJ whole genome shotgun (WGS) entry which is preliminary data.</text>
</comment>
<organism evidence="1">
    <name type="scientific">marine sediment metagenome</name>
    <dbReference type="NCBI Taxonomy" id="412755"/>
    <lineage>
        <taxon>unclassified sequences</taxon>
        <taxon>metagenomes</taxon>
        <taxon>ecological metagenomes</taxon>
    </lineage>
</organism>
<reference evidence="1" key="1">
    <citation type="journal article" date="2014" name="Front. Microbiol.">
        <title>High frequency of phylogenetically diverse reductive dehalogenase-homologous genes in deep subseafloor sedimentary metagenomes.</title>
        <authorList>
            <person name="Kawai M."/>
            <person name="Futagami T."/>
            <person name="Toyoda A."/>
            <person name="Takaki Y."/>
            <person name="Nishi S."/>
            <person name="Hori S."/>
            <person name="Arai W."/>
            <person name="Tsubouchi T."/>
            <person name="Morono Y."/>
            <person name="Uchiyama I."/>
            <person name="Ito T."/>
            <person name="Fujiyama A."/>
            <person name="Inagaki F."/>
            <person name="Takami H."/>
        </authorList>
    </citation>
    <scope>NUCLEOTIDE SEQUENCE</scope>
    <source>
        <strain evidence="1">Expedition CK06-06</strain>
    </source>
</reference>
<dbReference type="EMBL" id="BARU01009765">
    <property type="protein sequence ID" value="GAH41302.1"/>
    <property type="molecule type" value="Genomic_DNA"/>
</dbReference>
<proteinExistence type="predicted"/>
<name>X1F8L8_9ZZZZ</name>
<evidence type="ECO:0000313" key="1">
    <source>
        <dbReference type="EMBL" id="GAH41302.1"/>
    </source>
</evidence>